<feature type="signal peptide" evidence="11">
    <location>
        <begin position="1"/>
        <end position="19"/>
    </location>
</feature>
<proteinExistence type="inferred from homology"/>
<dbReference type="RefSeq" id="XP_018067575.1">
    <property type="nucleotide sequence ID" value="XM_018221289.1"/>
</dbReference>
<organism evidence="13 14">
    <name type="scientific">Mollisia scopiformis</name>
    <name type="common">Conifer needle endophyte fungus</name>
    <name type="synonym">Phialocephala scopiformis</name>
    <dbReference type="NCBI Taxonomy" id="149040"/>
    <lineage>
        <taxon>Eukaryota</taxon>
        <taxon>Fungi</taxon>
        <taxon>Dikarya</taxon>
        <taxon>Ascomycota</taxon>
        <taxon>Pezizomycotina</taxon>
        <taxon>Leotiomycetes</taxon>
        <taxon>Helotiales</taxon>
        <taxon>Mollisiaceae</taxon>
        <taxon>Mollisia</taxon>
    </lineage>
</organism>
<dbReference type="InterPro" id="IPR017853">
    <property type="entry name" value="GH"/>
</dbReference>
<dbReference type="KEGG" id="psco:LY89DRAFT_753778"/>
<keyword evidence="11" id="KW-0732">Signal</keyword>
<comment type="pathway">
    <text evidence="2">Glycan metabolism; cellulose degradation.</text>
</comment>
<evidence type="ECO:0000256" key="8">
    <source>
        <dbReference type="ARBA" id="ARBA00023295"/>
    </source>
</evidence>
<dbReference type="InterPro" id="IPR036881">
    <property type="entry name" value="Glyco_hydro_3_C_sf"/>
</dbReference>
<evidence type="ECO:0000313" key="13">
    <source>
        <dbReference type="EMBL" id="KUJ13220.1"/>
    </source>
</evidence>
<keyword evidence="14" id="KW-1185">Reference proteome</keyword>
<dbReference type="Gene3D" id="2.60.40.10">
    <property type="entry name" value="Immunoglobulins"/>
    <property type="match status" value="1"/>
</dbReference>
<dbReference type="EMBL" id="KQ947422">
    <property type="protein sequence ID" value="KUJ13220.1"/>
    <property type="molecule type" value="Genomic_DNA"/>
</dbReference>
<dbReference type="PRINTS" id="PR00133">
    <property type="entry name" value="GLHYDRLASE3"/>
</dbReference>
<evidence type="ECO:0000256" key="9">
    <source>
        <dbReference type="ARBA" id="ARBA00023326"/>
    </source>
</evidence>
<keyword evidence="8" id="KW-0326">Glycosidase</keyword>
<dbReference type="InterPro" id="IPR036962">
    <property type="entry name" value="Glyco_hydro_3_N_sf"/>
</dbReference>
<keyword evidence="5 13" id="KW-0378">Hydrolase</keyword>
<accession>A0A194WZ37</accession>
<name>A0A194WZ37_MOLSC</name>
<protein>
    <recommendedName>
        <fullName evidence="4">beta-glucosidase</fullName>
        <ecNumber evidence="4">3.2.1.21</ecNumber>
    </recommendedName>
</protein>
<evidence type="ECO:0000256" key="6">
    <source>
        <dbReference type="ARBA" id="ARBA00023180"/>
    </source>
</evidence>
<dbReference type="InterPro" id="IPR013783">
    <property type="entry name" value="Ig-like_fold"/>
</dbReference>
<dbReference type="PANTHER" id="PTHR42715">
    <property type="entry name" value="BETA-GLUCOSIDASE"/>
    <property type="match status" value="1"/>
</dbReference>
<evidence type="ECO:0000256" key="1">
    <source>
        <dbReference type="ARBA" id="ARBA00000448"/>
    </source>
</evidence>
<dbReference type="Pfam" id="PF14310">
    <property type="entry name" value="Fn3-like"/>
    <property type="match status" value="1"/>
</dbReference>
<feature type="region of interest" description="Disordered" evidence="10">
    <location>
        <begin position="445"/>
        <end position="466"/>
    </location>
</feature>
<evidence type="ECO:0000256" key="3">
    <source>
        <dbReference type="ARBA" id="ARBA00005336"/>
    </source>
</evidence>
<dbReference type="EC" id="3.2.1.21" evidence="4"/>
<evidence type="ECO:0000256" key="7">
    <source>
        <dbReference type="ARBA" id="ARBA00023277"/>
    </source>
</evidence>
<dbReference type="InterPro" id="IPR001764">
    <property type="entry name" value="Glyco_hydro_3_N"/>
</dbReference>
<dbReference type="Gene3D" id="3.40.50.1700">
    <property type="entry name" value="Glycoside hydrolase family 3 C-terminal domain"/>
    <property type="match status" value="1"/>
</dbReference>
<evidence type="ECO:0000256" key="11">
    <source>
        <dbReference type="SAM" id="SignalP"/>
    </source>
</evidence>
<feature type="compositionally biased region" description="Low complexity" evidence="10">
    <location>
        <begin position="449"/>
        <end position="459"/>
    </location>
</feature>
<comment type="similarity">
    <text evidence="3">Belongs to the glycosyl hydrolase 3 family.</text>
</comment>
<dbReference type="AlphaFoldDB" id="A0A194WZ37"/>
<dbReference type="Proteomes" id="UP000070700">
    <property type="component" value="Unassembled WGS sequence"/>
</dbReference>
<keyword evidence="7" id="KW-0119">Carbohydrate metabolism</keyword>
<dbReference type="Pfam" id="PF00933">
    <property type="entry name" value="Glyco_hydro_3"/>
    <property type="match status" value="1"/>
</dbReference>
<reference evidence="13 14" key="1">
    <citation type="submission" date="2015-10" db="EMBL/GenBank/DDBJ databases">
        <title>Full genome of DAOMC 229536 Phialocephala scopiformis, a fungal endophyte of spruce producing the potent anti-insectan compound rugulosin.</title>
        <authorList>
            <consortium name="DOE Joint Genome Institute"/>
            <person name="Walker A.K."/>
            <person name="Frasz S.L."/>
            <person name="Seifert K.A."/>
            <person name="Miller J.D."/>
            <person name="Mondo S.J."/>
            <person name="Labutti K."/>
            <person name="Lipzen A."/>
            <person name="Dockter R."/>
            <person name="Kennedy M."/>
            <person name="Grigoriev I.V."/>
            <person name="Spatafora J.W."/>
        </authorList>
    </citation>
    <scope>NUCLEOTIDE SEQUENCE [LARGE SCALE GENOMIC DNA]</scope>
    <source>
        <strain evidence="13 14">CBS 120377</strain>
    </source>
</reference>
<dbReference type="GO" id="GO:0009251">
    <property type="term" value="P:glucan catabolic process"/>
    <property type="evidence" value="ECO:0007669"/>
    <property type="project" value="TreeGrafter"/>
</dbReference>
<dbReference type="GeneID" id="28831015"/>
<dbReference type="SMART" id="SM01217">
    <property type="entry name" value="Fn3_like"/>
    <property type="match status" value="1"/>
</dbReference>
<dbReference type="SUPFAM" id="SSF52279">
    <property type="entry name" value="Beta-D-glucan exohydrolase, C-terminal domain"/>
    <property type="match status" value="1"/>
</dbReference>
<keyword evidence="6" id="KW-0325">Glycoprotein</keyword>
<evidence type="ECO:0000256" key="5">
    <source>
        <dbReference type="ARBA" id="ARBA00022801"/>
    </source>
</evidence>
<feature type="chain" id="PRO_5008267635" description="beta-glucosidase" evidence="11">
    <location>
        <begin position="20"/>
        <end position="746"/>
    </location>
</feature>
<evidence type="ECO:0000313" key="14">
    <source>
        <dbReference type="Proteomes" id="UP000070700"/>
    </source>
</evidence>
<dbReference type="SUPFAM" id="SSF51445">
    <property type="entry name" value="(Trans)glycosidases"/>
    <property type="match status" value="1"/>
</dbReference>
<evidence type="ECO:0000256" key="4">
    <source>
        <dbReference type="ARBA" id="ARBA00012744"/>
    </source>
</evidence>
<comment type="catalytic activity">
    <reaction evidence="1">
        <text>Hydrolysis of terminal, non-reducing beta-D-glucosyl residues with release of beta-D-glucose.</text>
        <dbReference type="EC" id="3.2.1.21"/>
    </reaction>
</comment>
<dbReference type="STRING" id="149040.A0A194WZ37"/>
<dbReference type="InterPro" id="IPR002772">
    <property type="entry name" value="Glyco_hydro_3_C"/>
</dbReference>
<dbReference type="OrthoDB" id="416222at2759"/>
<dbReference type="Gene3D" id="3.20.20.300">
    <property type="entry name" value="Glycoside hydrolase, family 3, N-terminal domain"/>
    <property type="match status" value="1"/>
</dbReference>
<evidence type="ECO:0000256" key="2">
    <source>
        <dbReference type="ARBA" id="ARBA00004987"/>
    </source>
</evidence>
<dbReference type="InterPro" id="IPR050288">
    <property type="entry name" value="Cellulose_deg_GH3"/>
</dbReference>
<dbReference type="PANTHER" id="PTHR42715:SF14">
    <property type="entry name" value="BETA-GLUCOSIDASE D-RELATED"/>
    <property type="match status" value="1"/>
</dbReference>
<dbReference type="InterPro" id="IPR026891">
    <property type="entry name" value="Fn3-like"/>
</dbReference>
<dbReference type="Pfam" id="PF01915">
    <property type="entry name" value="Glyco_hydro_3_C"/>
    <property type="match status" value="1"/>
</dbReference>
<gene>
    <name evidence="13" type="ORF">LY89DRAFT_753778</name>
</gene>
<dbReference type="InParanoid" id="A0A194WZ37"/>
<keyword evidence="9" id="KW-0624">Polysaccharide degradation</keyword>
<dbReference type="GO" id="GO:0008422">
    <property type="term" value="F:beta-glucosidase activity"/>
    <property type="evidence" value="ECO:0007669"/>
    <property type="project" value="UniProtKB-EC"/>
</dbReference>
<evidence type="ECO:0000256" key="10">
    <source>
        <dbReference type="SAM" id="MobiDB-lite"/>
    </source>
</evidence>
<evidence type="ECO:0000259" key="12">
    <source>
        <dbReference type="SMART" id="SM01217"/>
    </source>
</evidence>
<feature type="domain" description="Fibronectin type III-like" evidence="12">
    <location>
        <begin position="664"/>
        <end position="733"/>
    </location>
</feature>
<sequence length="746" mass="79955">MKLSLVHVIGAFLLPVVLAQSKRATNSSSFSTTGLLSSGAVALGDWDAAYQKAVGFLGQMTNEQKLSLITGSDVDALNWTALVMKDGTQGPNVYNYETGFSEGSAIVYTWDKNLISTQFSAVAAEFYDKGIQVAQAPTSQTLGRTPWSGRLVEGLSPDSYLNGIAFGLGAKAISDVGVISCGKHFLLNEQETNRQSSGSSTSDVAPYTSNVDDKTLHETYMFPFYDGIKNGMGTVMCAMTKVNGTLSCENENLLQELLKTEIGFPGMVTPDVNGQGTAYGSAQGGLDYGSSSYWSNATAIRNVIGYFYVNLNNGSQPASVSTSAYVDVRGNHSQVVRTTGSVGMVLLKNTNNALPLSKPLSIAIFGAHAGSIMVGPNYPFTVLGSGPVYQGHLAGASGSETTSFSILVTPHYALTTKALADGTMLRWILNDTYTAEAIAPIPTKRDLDTTTYGNDTGSSSSGGGGGDSFSGGTWLTQTYAGYATDASVCLVFINAMSGEGADRTELRNTDQDTMVNTVAANCNNTVVVLNTVGPRILDSWIENENVTAILYGSLLGEQSGNSIIDVLYGDVNPSGRLIHTIAKNESDYNVLRQIQCNPTLRIWVRFIVHNVQLLLRHCHHHQRNRIRMAYPTGILAVGGKTDFWDEIFTVNVTINNTGSLDGNEVAQLYVEFPDEADAPVRSLRGFEKVLIASGASTKVDFALRRRDLSYWDVVAQDWKIATGEYTFSVGASSRDLRANITMTLGS</sequence>